<evidence type="ECO:0000313" key="1">
    <source>
        <dbReference type="EMBL" id="TEB13391.1"/>
    </source>
</evidence>
<dbReference type="RefSeq" id="WP_134212178.1">
    <property type="nucleotide sequence ID" value="NZ_QFFZ01000002.1"/>
</dbReference>
<dbReference type="Proteomes" id="UP000297597">
    <property type="component" value="Unassembled WGS sequence"/>
</dbReference>
<dbReference type="AlphaFoldDB" id="A0A4Y7RWV8"/>
<organism evidence="1 2">
    <name type="scientific">Pelotomaculum propionicicum</name>
    <dbReference type="NCBI Taxonomy" id="258475"/>
    <lineage>
        <taxon>Bacteria</taxon>
        <taxon>Bacillati</taxon>
        <taxon>Bacillota</taxon>
        <taxon>Clostridia</taxon>
        <taxon>Eubacteriales</taxon>
        <taxon>Desulfotomaculaceae</taxon>
        <taxon>Pelotomaculum</taxon>
    </lineage>
</organism>
<accession>A0A4Y7RWV8</accession>
<dbReference type="EMBL" id="QFFZ01000002">
    <property type="protein sequence ID" value="TEB13391.1"/>
    <property type="molecule type" value="Genomic_DNA"/>
</dbReference>
<keyword evidence="2" id="KW-1185">Reference proteome</keyword>
<name>A0A4Y7RWV8_9FIRM</name>
<comment type="caution">
    <text evidence="1">The sequence shown here is derived from an EMBL/GenBank/DDBJ whole genome shotgun (WGS) entry which is preliminary data.</text>
</comment>
<reference evidence="1 2" key="1">
    <citation type="journal article" date="2018" name="Environ. Microbiol.">
        <title>Novel energy conservation strategies and behaviour of Pelotomaculum schinkii driving syntrophic propionate catabolism.</title>
        <authorList>
            <person name="Hidalgo-Ahumada C.A.P."/>
            <person name="Nobu M.K."/>
            <person name="Narihiro T."/>
            <person name="Tamaki H."/>
            <person name="Liu W.T."/>
            <person name="Kamagata Y."/>
            <person name="Stams A.J.M."/>
            <person name="Imachi H."/>
            <person name="Sousa D.Z."/>
        </authorList>
    </citation>
    <scope>NUCLEOTIDE SEQUENCE [LARGE SCALE GENOMIC DNA]</scope>
    <source>
        <strain evidence="1 2">MGP</strain>
    </source>
</reference>
<evidence type="ECO:0000313" key="2">
    <source>
        <dbReference type="Proteomes" id="UP000297597"/>
    </source>
</evidence>
<gene>
    <name evidence="1" type="ORF">Pmgp_00285</name>
</gene>
<sequence length="126" mass="14238">MEFKRLTGWDKGRPYVRECFERTAEEGGCEYMDTHQCIRCEDSLNIVRRLAEYEDSGLSPNRVAELLKKLTEAISGQLDSDITLGDIYGHVVCGDLLSALDKLAEYESSGLSPEQVRRFADSLTVR</sequence>
<protein>
    <submittedName>
        <fullName evidence="1">Uncharacterized protein</fullName>
    </submittedName>
</protein>
<proteinExistence type="predicted"/>